<dbReference type="InterPro" id="IPR004302">
    <property type="entry name" value="Cellulose/chitin-bd_N"/>
</dbReference>
<keyword evidence="6" id="KW-0560">Oxidoreductase</keyword>
<dbReference type="InterPro" id="IPR014756">
    <property type="entry name" value="Ig_E-set"/>
</dbReference>
<dbReference type="Gene3D" id="2.70.50.50">
    <property type="entry name" value="chitin-binding protein cbp21"/>
    <property type="match status" value="1"/>
</dbReference>
<dbReference type="GO" id="GO:0004553">
    <property type="term" value="F:hydrolase activity, hydrolyzing O-glycosyl compounds"/>
    <property type="evidence" value="ECO:0007669"/>
    <property type="project" value="InterPro"/>
</dbReference>
<dbReference type="GO" id="GO:0005975">
    <property type="term" value="P:carbohydrate metabolic process"/>
    <property type="evidence" value="ECO:0007669"/>
    <property type="project" value="InterPro"/>
</dbReference>
<dbReference type="PANTHER" id="PTHR34823:SF1">
    <property type="entry name" value="CHITIN-BINDING TYPE-4 DOMAIN-CONTAINING PROTEIN"/>
    <property type="match status" value="1"/>
</dbReference>
<keyword evidence="4" id="KW-0378">Hydrolase</keyword>
<gene>
    <name evidence="6" type="ORF">J3U88_07145</name>
</gene>
<keyword evidence="2" id="KW-0147">Chitin-binding</keyword>
<dbReference type="PANTHER" id="PTHR34823">
    <property type="entry name" value="GLCNAC-BINDING PROTEIN A"/>
    <property type="match status" value="1"/>
</dbReference>
<dbReference type="RefSeq" id="WP_207857872.1">
    <property type="nucleotide sequence ID" value="NZ_JAFREP010000005.1"/>
</dbReference>
<dbReference type="Pfam" id="PF02839">
    <property type="entry name" value="CBM_5_12"/>
    <property type="match status" value="1"/>
</dbReference>
<keyword evidence="1" id="KW-0964">Secreted</keyword>
<dbReference type="Pfam" id="PF18416">
    <property type="entry name" value="GbpA_2"/>
    <property type="match status" value="1"/>
</dbReference>
<evidence type="ECO:0000256" key="3">
    <source>
        <dbReference type="ARBA" id="ARBA00022729"/>
    </source>
</evidence>
<name>A0A8J7U2Y7_9BACT</name>
<evidence type="ECO:0000256" key="2">
    <source>
        <dbReference type="ARBA" id="ARBA00022669"/>
    </source>
</evidence>
<dbReference type="CDD" id="cd12215">
    <property type="entry name" value="ChiC_BD"/>
    <property type="match status" value="1"/>
</dbReference>
<evidence type="ECO:0000313" key="7">
    <source>
        <dbReference type="Proteomes" id="UP000664417"/>
    </source>
</evidence>
<evidence type="ECO:0000256" key="4">
    <source>
        <dbReference type="ARBA" id="ARBA00022801"/>
    </source>
</evidence>
<dbReference type="Gene3D" id="2.60.40.3010">
    <property type="match status" value="1"/>
</dbReference>
<dbReference type="AlphaFoldDB" id="A0A8J7U2Y7"/>
<dbReference type="EMBL" id="JAFREP010000005">
    <property type="protein sequence ID" value="MBO1318224.1"/>
    <property type="molecule type" value="Genomic_DNA"/>
</dbReference>
<evidence type="ECO:0000313" key="6">
    <source>
        <dbReference type="EMBL" id="MBO1318224.1"/>
    </source>
</evidence>
<accession>A0A8J7U2Y7</accession>
<dbReference type="InterPro" id="IPR051024">
    <property type="entry name" value="GlcNAc_Chitin_IntDeg"/>
</dbReference>
<proteinExistence type="predicted"/>
<dbReference type="SUPFAM" id="SSF51055">
    <property type="entry name" value="Carbohydrate binding domain"/>
    <property type="match status" value="2"/>
</dbReference>
<dbReference type="GO" id="GO:0008061">
    <property type="term" value="F:chitin binding"/>
    <property type="evidence" value="ECO:0007669"/>
    <property type="project" value="UniProtKB-KW"/>
</dbReference>
<dbReference type="SUPFAM" id="SSF81296">
    <property type="entry name" value="E set domains"/>
    <property type="match status" value="1"/>
</dbReference>
<sequence>MRCFRPSFEASWLQRPILLIGLFSLFVASLPVQAHGYAVFPKARQVYCEQDGGYWWPEDGSAIPNAACRAAFLETGHYPFVQSNEFAKLVADYTNMDAVMRAIPDGTLCAGGDPAKAGMDIPSSEWQVQYLQLDADGTFEFRFYASTPHNPSFWQFFLSREGFDPTTQRLTWDDLDLVDETGDVIITRIDDKPYYVMRVSLPLDRLGRAILFTRWQREDPAGEGFYNCSDIFLVDGNPSPWTDAGSFITPDVRPAEGDEVWFRVFDGTGSELIFERLGITANNQDVAAWTRELVERVNSPSDSAARVGILRDSVVSFDPGDLYANKVYVRDRLHTFQLDVKRGTGNQAPVVRVPQTLSVQSGARFTIAAEATDADGDALTYAWQLPAGFDSGDLATATLDASAPEVSNDRTVDITVSVSDGKATVRGTTAVTVRAGSSGGCDQTDPDADQYPTWQSGTVYNTGDRVSHNNLVWQAKWWTNSTEPSNTAEVWQLISDVPLVWNRNVAYPANTQVHHQGGVWQNQWWSRGDEPGQASVWQRVGDSDCQ</sequence>
<keyword evidence="3" id="KW-0732">Signal</keyword>
<dbReference type="Proteomes" id="UP000664417">
    <property type="component" value="Unassembled WGS sequence"/>
</dbReference>
<reference evidence="6" key="1">
    <citation type="submission" date="2021-03" db="EMBL/GenBank/DDBJ databases">
        <authorList>
            <person name="Wang G."/>
        </authorList>
    </citation>
    <scope>NUCLEOTIDE SEQUENCE</scope>
    <source>
        <strain evidence="6">KCTC 12899</strain>
    </source>
</reference>
<dbReference type="SMART" id="SM00495">
    <property type="entry name" value="ChtBD3"/>
    <property type="match status" value="2"/>
</dbReference>
<dbReference type="Gene3D" id="3.30.70.2150">
    <property type="match status" value="1"/>
</dbReference>
<dbReference type="InterPro" id="IPR041029">
    <property type="entry name" value="GbpA_2"/>
</dbReference>
<organism evidence="6 7">
    <name type="scientific">Acanthopleuribacter pedis</name>
    <dbReference type="NCBI Taxonomy" id="442870"/>
    <lineage>
        <taxon>Bacteria</taxon>
        <taxon>Pseudomonadati</taxon>
        <taxon>Acidobacteriota</taxon>
        <taxon>Holophagae</taxon>
        <taxon>Acanthopleuribacterales</taxon>
        <taxon>Acanthopleuribacteraceae</taxon>
        <taxon>Acanthopleuribacter</taxon>
    </lineage>
</organism>
<dbReference type="GO" id="GO:0005576">
    <property type="term" value="C:extracellular region"/>
    <property type="evidence" value="ECO:0007669"/>
    <property type="project" value="InterPro"/>
</dbReference>
<dbReference type="InterPro" id="IPR036573">
    <property type="entry name" value="CBM_sf_5/12"/>
</dbReference>
<dbReference type="GO" id="GO:0030246">
    <property type="term" value="F:carbohydrate binding"/>
    <property type="evidence" value="ECO:0007669"/>
    <property type="project" value="InterPro"/>
</dbReference>
<keyword evidence="6" id="KW-0503">Monooxygenase</keyword>
<evidence type="ECO:0000259" key="5">
    <source>
        <dbReference type="SMART" id="SM00495"/>
    </source>
</evidence>
<keyword evidence="7" id="KW-1185">Reference proteome</keyword>
<feature type="domain" description="Chitin-binding type-3" evidence="5">
    <location>
        <begin position="451"/>
        <end position="494"/>
    </location>
</feature>
<dbReference type="Gene3D" id="2.10.10.20">
    <property type="entry name" value="Carbohydrate-binding module superfamily 5/12"/>
    <property type="match status" value="2"/>
</dbReference>
<evidence type="ECO:0000256" key="1">
    <source>
        <dbReference type="ARBA" id="ARBA00022525"/>
    </source>
</evidence>
<feature type="domain" description="Chitin-binding type-3" evidence="5">
    <location>
        <begin position="498"/>
        <end position="540"/>
    </location>
</feature>
<comment type="caution">
    <text evidence="6">The sequence shown here is derived from an EMBL/GenBank/DDBJ whole genome shotgun (WGS) entry which is preliminary data.</text>
</comment>
<dbReference type="Pfam" id="PF03067">
    <property type="entry name" value="LPMO_10"/>
    <property type="match status" value="1"/>
</dbReference>
<dbReference type="GO" id="GO:0004497">
    <property type="term" value="F:monooxygenase activity"/>
    <property type="evidence" value="ECO:0007669"/>
    <property type="project" value="UniProtKB-KW"/>
</dbReference>
<dbReference type="InterPro" id="IPR003610">
    <property type="entry name" value="CBM5/12"/>
</dbReference>
<protein>
    <submittedName>
        <fullName evidence="6">Lytic polysaccharide monooxygenase</fullName>
    </submittedName>
</protein>